<dbReference type="InterPro" id="IPR014509">
    <property type="entry name" value="YjdF-like"/>
</dbReference>
<dbReference type="EMBL" id="JWIR02000062">
    <property type="protein sequence ID" value="KKB36306.1"/>
    <property type="molecule type" value="Genomic_DNA"/>
</dbReference>
<comment type="caution">
    <text evidence="2">The sequence shown here is derived from an EMBL/GenBank/DDBJ whole genome shotgun (WGS) entry which is preliminary data.</text>
</comment>
<reference evidence="2" key="1">
    <citation type="submission" date="2015-02" db="EMBL/GenBank/DDBJ databases">
        <title>Genome Assembly of Bacillaceae bacterium MTCC 8252.</title>
        <authorList>
            <person name="Verma A."/>
            <person name="Khatri I."/>
            <person name="Mual P."/>
            <person name="Subramanian S."/>
            <person name="Krishnamurthi S."/>
        </authorList>
    </citation>
    <scope>NUCLEOTIDE SEQUENCE [LARGE SCALE GENOMIC DNA]</scope>
    <source>
        <strain evidence="2">MTCC 8252</strain>
    </source>
</reference>
<dbReference type="RefSeq" id="WP_046128747.1">
    <property type="nucleotide sequence ID" value="NZ_JWIR02000062.1"/>
</dbReference>
<accession>A0A0F5HN80</accession>
<organism evidence="2 3">
    <name type="scientific">Bacillus thermotolerans</name>
    <name type="common">Quasibacillus thermotolerans</name>
    <dbReference type="NCBI Taxonomy" id="1221996"/>
    <lineage>
        <taxon>Bacteria</taxon>
        <taxon>Bacillati</taxon>
        <taxon>Bacillota</taxon>
        <taxon>Bacilli</taxon>
        <taxon>Bacillales</taxon>
        <taxon>Bacillaceae</taxon>
        <taxon>Bacillus</taxon>
    </lineage>
</organism>
<dbReference type="Proteomes" id="UP000031563">
    <property type="component" value="Unassembled WGS sequence"/>
</dbReference>
<dbReference type="STRING" id="1221996.QY95_03170"/>
<keyword evidence="1" id="KW-1133">Transmembrane helix</keyword>
<protein>
    <recommendedName>
        <fullName evidence="4">Membrane-spanning protein</fullName>
    </recommendedName>
</protein>
<dbReference type="OrthoDB" id="4966203at2"/>
<evidence type="ECO:0000313" key="2">
    <source>
        <dbReference type="EMBL" id="KKB36306.1"/>
    </source>
</evidence>
<proteinExistence type="predicted"/>
<keyword evidence="1" id="KW-0472">Membrane</keyword>
<keyword evidence="1" id="KW-0812">Transmembrane</keyword>
<keyword evidence="3" id="KW-1185">Reference proteome</keyword>
<dbReference type="AlphaFoldDB" id="A0A0F5HSM5"/>
<feature type="transmembrane region" description="Helical" evidence="1">
    <location>
        <begin position="37"/>
        <end position="53"/>
    </location>
</feature>
<feature type="transmembrane region" description="Helical" evidence="1">
    <location>
        <begin position="92"/>
        <end position="112"/>
    </location>
</feature>
<gene>
    <name evidence="2" type="ORF">QY95_03170</name>
</gene>
<evidence type="ECO:0008006" key="4">
    <source>
        <dbReference type="Google" id="ProtNLM"/>
    </source>
</evidence>
<accession>A0A0F5HSM5</accession>
<evidence type="ECO:0000256" key="1">
    <source>
        <dbReference type="SAM" id="Phobius"/>
    </source>
</evidence>
<evidence type="ECO:0000313" key="3">
    <source>
        <dbReference type="Proteomes" id="UP000031563"/>
    </source>
</evidence>
<sequence length="197" mass="22055">MNKKKAIVALSLAFALLIAGTFVVQQVTGESPKPLDALGRILMGLIPLLLLLAKRIPFSVPLIVSYYLLLTAAFFLGAMLRLYDRLPWWDMALHFFGSAFTAFLAISLYRFFIPKEVEKDLTSWLLFLFVFSLAVAASALWESLEFLGTVMGALEGDSNKDTITDMLWGMAGAFAVSVYAVLRKRRNDEEARYREKG</sequence>
<dbReference type="Pfam" id="PF09997">
    <property type="entry name" value="DUF2238"/>
    <property type="match status" value="1"/>
</dbReference>
<feature type="transmembrane region" description="Helical" evidence="1">
    <location>
        <begin position="124"/>
        <end position="141"/>
    </location>
</feature>
<name>A0A0F5HSM5_BACTR</name>
<feature type="transmembrane region" description="Helical" evidence="1">
    <location>
        <begin position="166"/>
        <end position="182"/>
    </location>
</feature>
<feature type="transmembrane region" description="Helical" evidence="1">
    <location>
        <begin position="60"/>
        <end position="80"/>
    </location>
</feature>